<dbReference type="Gene3D" id="2.40.50.140">
    <property type="entry name" value="Nucleic acid-binding proteins"/>
    <property type="match status" value="1"/>
</dbReference>
<gene>
    <name evidence="7" type="primary">aspS</name>
    <name evidence="9" type="ordered locus">Desaci_3466</name>
</gene>
<dbReference type="PANTHER" id="PTHR22594:SF5">
    <property type="entry name" value="ASPARTATE--TRNA LIGASE, MITOCHONDRIAL"/>
    <property type="match status" value="1"/>
</dbReference>
<proteinExistence type="inferred from homology"/>
<evidence type="ECO:0000256" key="7">
    <source>
        <dbReference type="HAMAP-Rule" id="MF_00044"/>
    </source>
</evidence>
<keyword evidence="10" id="KW-1185">Reference proteome</keyword>
<dbReference type="Pfam" id="PF01336">
    <property type="entry name" value="tRNA_anti-codon"/>
    <property type="match status" value="1"/>
</dbReference>
<dbReference type="CDD" id="cd00777">
    <property type="entry name" value="AspRS_core"/>
    <property type="match status" value="1"/>
</dbReference>
<comment type="subcellular location">
    <subcellularLocation>
        <location evidence="7">Cytoplasm</location>
    </subcellularLocation>
</comment>
<dbReference type="Pfam" id="PF02938">
    <property type="entry name" value="GAD"/>
    <property type="match status" value="1"/>
</dbReference>
<feature type="site" description="Important for tRNA non-discrimination" evidence="7">
    <location>
        <position position="86"/>
    </location>
</feature>
<feature type="domain" description="Aminoacyl-transfer RNA synthetases class-II family profile" evidence="8">
    <location>
        <begin position="145"/>
        <end position="571"/>
    </location>
</feature>
<keyword evidence="7" id="KW-0963">Cytoplasm</keyword>
<feature type="site" description="Important for tRNA non-discrimination" evidence="7">
    <location>
        <position position="34"/>
    </location>
</feature>
<keyword evidence="2 7" id="KW-0436">Ligase</keyword>
<organism evidence="9 10">
    <name type="scientific">Desulfosporosinus acidiphilus (strain DSM 22704 / JCM 16185 / SJ4)</name>
    <dbReference type="NCBI Taxonomy" id="646529"/>
    <lineage>
        <taxon>Bacteria</taxon>
        <taxon>Bacillati</taxon>
        <taxon>Bacillota</taxon>
        <taxon>Clostridia</taxon>
        <taxon>Eubacteriales</taxon>
        <taxon>Desulfitobacteriaceae</taxon>
        <taxon>Desulfosporosinus</taxon>
    </lineage>
</organism>
<feature type="binding site" evidence="7">
    <location>
        <position position="178"/>
    </location>
    <ligand>
        <name>L-aspartate</name>
        <dbReference type="ChEBI" id="CHEBI:29991"/>
    </ligand>
</feature>
<feature type="binding site" evidence="7">
    <location>
        <position position="451"/>
    </location>
    <ligand>
        <name>L-aspartate</name>
        <dbReference type="ChEBI" id="CHEBI:29991"/>
    </ligand>
</feature>
<dbReference type="GO" id="GO:0004815">
    <property type="term" value="F:aspartate-tRNA ligase activity"/>
    <property type="evidence" value="ECO:0007669"/>
    <property type="project" value="UniProtKB-UniRule"/>
</dbReference>
<dbReference type="CDD" id="cd04317">
    <property type="entry name" value="EcAspRS_like_N"/>
    <property type="match status" value="1"/>
</dbReference>
<keyword evidence="6 7" id="KW-0030">Aminoacyl-tRNA synthetase</keyword>
<dbReference type="InterPro" id="IPR047089">
    <property type="entry name" value="Asp-tRNA-ligase_1_N"/>
</dbReference>
<dbReference type="GO" id="GO:0003676">
    <property type="term" value="F:nucleic acid binding"/>
    <property type="evidence" value="ECO:0007669"/>
    <property type="project" value="InterPro"/>
</dbReference>
<evidence type="ECO:0000259" key="8">
    <source>
        <dbReference type="PROSITE" id="PS50862"/>
    </source>
</evidence>
<feature type="binding site" evidence="7">
    <location>
        <begin position="537"/>
        <end position="540"/>
    </location>
    <ligand>
        <name>ATP</name>
        <dbReference type="ChEBI" id="CHEBI:30616"/>
    </ligand>
</feature>
<dbReference type="NCBIfam" id="NF001750">
    <property type="entry name" value="PRK00476.1"/>
    <property type="match status" value="1"/>
</dbReference>
<dbReference type="GO" id="GO:0050560">
    <property type="term" value="F:aspartate-tRNA(Asn) ligase activity"/>
    <property type="evidence" value="ECO:0007669"/>
    <property type="project" value="UniProtKB-EC"/>
</dbReference>
<evidence type="ECO:0000313" key="10">
    <source>
        <dbReference type="Proteomes" id="UP000002892"/>
    </source>
</evidence>
<dbReference type="Pfam" id="PF00152">
    <property type="entry name" value="tRNA-synt_2"/>
    <property type="match status" value="1"/>
</dbReference>
<dbReference type="PANTHER" id="PTHR22594">
    <property type="entry name" value="ASPARTYL/LYSYL-TRNA SYNTHETASE"/>
    <property type="match status" value="1"/>
</dbReference>
<feature type="binding site" evidence="7">
    <location>
        <begin position="224"/>
        <end position="226"/>
    </location>
    <ligand>
        <name>ATP</name>
        <dbReference type="ChEBI" id="CHEBI:30616"/>
    </ligand>
</feature>
<dbReference type="InterPro" id="IPR012340">
    <property type="entry name" value="NA-bd_OB-fold"/>
</dbReference>
<comment type="subunit">
    <text evidence="7">Homodimer.</text>
</comment>
<feature type="binding site" evidence="7">
    <location>
        <position position="492"/>
    </location>
    <ligand>
        <name>L-aspartate</name>
        <dbReference type="ChEBI" id="CHEBI:29991"/>
    </ligand>
</feature>
<evidence type="ECO:0000256" key="6">
    <source>
        <dbReference type="ARBA" id="ARBA00023146"/>
    </source>
</evidence>
<name>I4D980_DESAJ</name>
<evidence type="ECO:0000313" key="9">
    <source>
        <dbReference type="EMBL" id="AFM42354.1"/>
    </source>
</evidence>
<dbReference type="Gene3D" id="3.30.1360.30">
    <property type="entry name" value="GAD-like domain"/>
    <property type="match status" value="1"/>
</dbReference>
<protein>
    <recommendedName>
        <fullName evidence="7">Aspartate--tRNA(Asp/Asn) ligase</fullName>
        <ecNumber evidence="7">6.1.1.23</ecNumber>
    </recommendedName>
    <alternativeName>
        <fullName evidence="7">Aspartyl-tRNA synthetase</fullName>
        <shortName evidence="7">AspRS</shortName>
    </alternativeName>
    <alternativeName>
        <fullName evidence="7">Non-discriminating aspartyl-tRNA synthetase</fullName>
        <shortName evidence="7">ND-AspRS</shortName>
    </alternativeName>
</protein>
<dbReference type="KEGG" id="dai:Desaci_3466"/>
<dbReference type="GO" id="GO:0005524">
    <property type="term" value="F:ATP binding"/>
    <property type="evidence" value="ECO:0007669"/>
    <property type="project" value="UniProtKB-UniRule"/>
</dbReference>
<sequence>MTVFSERVPNGELDLDRVGEEVRLLGWVQRRRDHGGLIFVDLRDRSGLVQVVFDPEKMKESFSLAESLRSEYVVSILGQVIARPEGMVNPNLATGKIEVLAVQLEILNGAKTPPFYLVDQVDVDETVRLKYRYLDLRRPEMQAVFKTRHKVTQVMRNFFDSQGFYEIETPMLVNSSPEGARDYLVPSRVHPGEFYALPQSPQQFKQLLMVGGLEKYFQIVRCFRDEDLRADRQPEFTQLDVEMSFVEVEDILAMMEQLMVRIFSETIGNSITVPFPRLTYKEAMDRYGSDKPDTRFGMELIDVGEIVGKSGFKVFANVVANGGSVKCLCAKGCAGMPRREIDDLGKFVGAYRAKGLAWIVFSEEGIKSPITKFFTEEEMQALIDITKAETGDILFFVADKYSVVCDALGHLRLELAKRMNLIPEDMFNFLWVTEFPLLEYDEEEKRYVAIHHPFTAPMDEDLPILETEPLKVRAKAYDMVLNGTELGGGSIRIHRRGVQEQLFRLLGLSEEESVAQFGHLLEAFEFGTPPHGGIAFGLDRMIMLLTGKDNIRDVIAFPKTQSASDLMVHAPSPVAEKQLKELSIKIVLK</sequence>
<dbReference type="InterPro" id="IPR004524">
    <property type="entry name" value="Asp-tRNA-ligase_1"/>
</dbReference>
<comment type="similarity">
    <text evidence="1 7">Belongs to the class-II aminoacyl-tRNA synthetase family. Type 1 subfamily.</text>
</comment>
<evidence type="ECO:0000256" key="4">
    <source>
        <dbReference type="ARBA" id="ARBA00022840"/>
    </source>
</evidence>
<dbReference type="InterPro" id="IPR047090">
    <property type="entry name" value="AspRS_core"/>
</dbReference>
<dbReference type="SUPFAM" id="SSF55261">
    <property type="entry name" value="GAD domain-like"/>
    <property type="match status" value="1"/>
</dbReference>
<dbReference type="SUPFAM" id="SSF50249">
    <property type="entry name" value="Nucleic acid-binding proteins"/>
    <property type="match status" value="1"/>
</dbReference>
<dbReference type="Gene3D" id="3.30.930.10">
    <property type="entry name" value="Bira Bifunctional Protein, Domain 2"/>
    <property type="match status" value="1"/>
</dbReference>
<dbReference type="PRINTS" id="PR01042">
    <property type="entry name" value="TRNASYNTHASP"/>
</dbReference>
<dbReference type="InterPro" id="IPR004364">
    <property type="entry name" value="Aa-tRNA-synt_II"/>
</dbReference>
<dbReference type="PROSITE" id="PS50862">
    <property type="entry name" value="AA_TRNA_LIGASE_II"/>
    <property type="match status" value="1"/>
</dbReference>
<dbReference type="STRING" id="646529.Desaci_3466"/>
<dbReference type="HAMAP" id="MF_00044">
    <property type="entry name" value="Asp_tRNA_synth_type1"/>
    <property type="match status" value="1"/>
</dbReference>
<feature type="binding site" evidence="7">
    <location>
        <position position="224"/>
    </location>
    <ligand>
        <name>L-aspartate</name>
        <dbReference type="ChEBI" id="CHEBI:29991"/>
    </ligand>
</feature>
<dbReference type="NCBIfam" id="TIGR00459">
    <property type="entry name" value="aspS_bact"/>
    <property type="match status" value="1"/>
</dbReference>
<keyword evidence="5 7" id="KW-0648">Protein biosynthesis</keyword>
<feature type="binding site" evidence="7">
    <location>
        <position position="233"/>
    </location>
    <ligand>
        <name>ATP</name>
        <dbReference type="ChEBI" id="CHEBI:30616"/>
    </ligand>
</feature>
<evidence type="ECO:0000256" key="5">
    <source>
        <dbReference type="ARBA" id="ARBA00022917"/>
    </source>
</evidence>
<dbReference type="InterPro" id="IPR045864">
    <property type="entry name" value="aa-tRNA-synth_II/BPL/LPL"/>
</dbReference>
<evidence type="ECO:0000256" key="3">
    <source>
        <dbReference type="ARBA" id="ARBA00022741"/>
    </source>
</evidence>
<feature type="region of interest" description="Aspartate" evidence="7">
    <location>
        <begin position="202"/>
        <end position="205"/>
    </location>
</feature>
<dbReference type="HOGENOM" id="CLU_014330_3_2_9"/>
<evidence type="ECO:0000256" key="2">
    <source>
        <dbReference type="ARBA" id="ARBA00022598"/>
    </source>
</evidence>
<dbReference type="GO" id="GO:0006422">
    <property type="term" value="P:aspartyl-tRNA aminoacylation"/>
    <property type="evidence" value="ECO:0007669"/>
    <property type="project" value="UniProtKB-UniRule"/>
</dbReference>
<dbReference type="InterPro" id="IPR029351">
    <property type="entry name" value="GAD_dom"/>
</dbReference>
<dbReference type="RefSeq" id="WP_014828342.1">
    <property type="nucleotide sequence ID" value="NC_018068.1"/>
</dbReference>
<dbReference type="eggNOG" id="COG0173">
    <property type="taxonomic scope" value="Bacteria"/>
</dbReference>
<dbReference type="InterPro" id="IPR004365">
    <property type="entry name" value="NA-bd_OB_tRNA"/>
</dbReference>
<dbReference type="InterPro" id="IPR002312">
    <property type="entry name" value="Asp/Asn-tRNA-synth_IIb"/>
</dbReference>
<dbReference type="Proteomes" id="UP000002892">
    <property type="component" value="Chromosome"/>
</dbReference>
<dbReference type="EC" id="6.1.1.23" evidence="7"/>
<dbReference type="GO" id="GO:0005737">
    <property type="term" value="C:cytoplasm"/>
    <property type="evidence" value="ECO:0007669"/>
    <property type="project" value="UniProtKB-SubCell"/>
</dbReference>
<dbReference type="InterPro" id="IPR006195">
    <property type="entry name" value="aa-tRNA-synth_II"/>
</dbReference>
<accession>I4D980</accession>
<dbReference type="OrthoDB" id="9802326at2"/>
<keyword evidence="4 7" id="KW-0067">ATP-binding</keyword>
<dbReference type="GO" id="GO:0016740">
    <property type="term" value="F:transferase activity"/>
    <property type="evidence" value="ECO:0007669"/>
    <property type="project" value="UniProtKB-ARBA"/>
</dbReference>
<reference evidence="9 10" key="1">
    <citation type="journal article" date="2012" name="J. Bacteriol.">
        <title>Complete genome sequences of Desulfosporosinus orientis DSM765T, Desulfosporosinus youngiae DSM17734T, Desulfosporosinus meridiei DSM13257T, and Desulfosporosinus acidiphilus DSM22704T.</title>
        <authorList>
            <person name="Pester M."/>
            <person name="Brambilla E."/>
            <person name="Alazard D."/>
            <person name="Rattei T."/>
            <person name="Weinmaier T."/>
            <person name="Han J."/>
            <person name="Lucas S."/>
            <person name="Lapidus A."/>
            <person name="Cheng J.F."/>
            <person name="Goodwin L."/>
            <person name="Pitluck S."/>
            <person name="Peters L."/>
            <person name="Ovchinnikova G."/>
            <person name="Teshima H."/>
            <person name="Detter J.C."/>
            <person name="Han C.S."/>
            <person name="Tapia R."/>
            <person name="Land M.L."/>
            <person name="Hauser L."/>
            <person name="Kyrpides N.C."/>
            <person name="Ivanova N.N."/>
            <person name="Pagani I."/>
            <person name="Huntmann M."/>
            <person name="Wei C.L."/>
            <person name="Davenport K.W."/>
            <person name="Daligault H."/>
            <person name="Chain P.S."/>
            <person name="Chen A."/>
            <person name="Mavromatis K."/>
            <person name="Markowitz V."/>
            <person name="Szeto E."/>
            <person name="Mikhailova N."/>
            <person name="Pati A."/>
            <person name="Wagner M."/>
            <person name="Woyke T."/>
            <person name="Ollivier B."/>
            <person name="Klenk H.P."/>
            <person name="Spring S."/>
            <person name="Loy A."/>
        </authorList>
    </citation>
    <scope>NUCLEOTIDE SEQUENCE [LARGE SCALE GENOMIC DNA]</scope>
    <source>
        <strain evidence="10">DSM 22704 / JCM 16185 / SJ4</strain>
    </source>
</reference>
<dbReference type="GO" id="GO:0140096">
    <property type="term" value="F:catalytic activity, acting on a protein"/>
    <property type="evidence" value="ECO:0007669"/>
    <property type="project" value="UniProtKB-ARBA"/>
</dbReference>
<comment type="catalytic activity">
    <reaction evidence="7">
        <text>tRNA(Asx) + L-aspartate + ATP = L-aspartyl-tRNA(Asx) + AMP + diphosphate</text>
        <dbReference type="Rhea" id="RHEA:18349"/>
        <dbReference type="Rhea" id="RHEA-COMP:9710"/>
        <dbReference type="Rhea" id="RHEA-COMP:9711"/>
        <dbReference type="ChEBI" id="CHEBI:29991"/>
        <dbReference type="ChEBI" id="CHEBI:30616"/>
        <dbReference type="ChEBI" id="CHEBI:33019"/>
        <dbReference type="ChEBI" id="CHEBI:78442"/>
        <dbReference type="ChEBI" id="CHEBI:78516"/>
        <dbReference type="ChEBI" id="CHEBI:456215"/>
        <dbReference type="EC" id="6.1.1.23"/>
    </reaction>
</comment>
<keyword evidence="3 7" id="KW-0547">Nucleotide-binding</keyword>
<feature type="binding site" evidence="7">
    <location>
        <position position="485"/>
    </location>
    <ligand>
        <name>ATP</name>
        <dbReference type="ChEBI" id="CHEBI:30616"/>
    </ligand>
</feature>
<evidence type="ECO:0000256" key="1">
    <source>
        <dbReference type="ARBA" id="ARBA00006303"/>
    </source>
</evidence>
<dbReference type="EMBL" id="CP003639">
    <property type="protein sequence ID" value="AFM42354.1"/>
    <property type="molecule type" value="Genomic_DNA"/>
</dbReference>
<dbReference type="InterPro" id="IPR004115">
    <property type="entry name" value="GAD-like_sf"/>
</dbReference>
<comment type="function">
    <text evidence="7">Aspartyl-tRNA synthetase with relaxed tRNA specificity since it is able to aspartylate not only its cognate tRNA(Asp) but also tRNA(Asn). Reaction proceeds in two steps: L-aspartate is first activated by ATP to form Asp-AMP and then transferred to the acceptor end of tRNA(Asp/Asn).</text>
</comment>
<dbReference type="SUPFAM" id="SSF55681">
    <property type="entry name" value="Class II aaRS and biotin synthetases"/>
    <property type="match status" value="1"/>
</dbReference>
<dbReference type="AlphaFoldDB" id="I4D980"/>